<evidence type="ECO:0000259" key="1">
    <source>
        <dbReference type="Pfam" id="PF12146"/>
    </source>
</evidence>
<dbReference type="GO" id="GO:0004622">
    <property type="term" value="F:phosphatidylcholine lysophospholipase activity"/>
    <property type="evidence" value="ECO:0007669"/>
    <property type="project" value="UniProtKB-EC"/>
</dbReference>
<protein>
    <submittedName>
        <fullName evidence="2">Lysophospholipase</fullName>
        <ecNumber evidence="2">3.1.1.23</ecNumber>
        <ecNumber evidence="2">3.1.1.5</ecNumber>
    </submittedName>
</protein>
<dbReference type="SUPFAM" id="SSF53474">
    <property type="entry name" value="alpha/beta-Hydrolases"/>
    <property type="match status" value="1"/>
</dbReference>
<dbReference type="Pfam" id="PF12146">
    <property type="entry name" value="Hydrolase_4"/>
    <property type="match status" value="1"/>
</dbReference>
<evidence type="ECO:0000313" key="3">
    <source>
        <dbReference type="Proteomes" id="UP000028252"/>
    </source>
</evidence>
<evidence type="ECO:0000313" key="2">
    <source>
        <dbReference type="EMBL" id="KEA63595.1"/>
    </source>
</evidence>
<dbReference type="EC" id="3.1.1.5" evidence="2"/>
<dbReference type="OrthoDB" id="5297561at2"/>
<gene>
    <name evidence="2" type="ORF">ADIMK_2374</name>
</gene>
<sequence>MNRPAEHLAPPVFDAPDDPVRRELREKLGIERFLSAREAFRIGPEGVHCEYYHHSDASPLILFLPGIGTYSELYAELLASVSARGFNVVGVDPRGHGYSDGRRGEYTVDQTVCDLERVVSALLPRSNGKVGVYGYSIGAMLAVALAECDARIGSVLCGTLLLTEVPPDMLHQAGWFWTWGSAQLFPSLRLPLRSFIDFDTLLAGNPAGEAINDDHRVVFDYPLSTLSSLFTHRAGVASQQYDFKAGIIQGEHDEVLSVEYTRRVLEALVHPFEWIRVPGEGHMIPWDNPEQLTVLVCDWFQRTLD</sequence>
<reference evidence="2 3" key="1">
    <citation type="submission" date="2014-04" db="EMBL/GenBank/DDBJ databases">
        <title>Marinobacterium kochiensis sp. nov., isolated from sediment sample collected from Kochi backwaters in Kerala, India.</title>
        <authorList>
            <person name="Singh A."/>
            <person name="Pinnaka A.K."/>
        </authorList>
    </citation>
    <scope>NUCLEOTIDE SEQUENCE [LARGE SCALE GENOMIC DNA]</scope>
    <source>
        <strain evidence="2 3">AK27</strain>
    </source>
</reference>
<feature type="domain" description="Serine aminopeptidase S33" evidence="1">
    <location>
        <begin position="59"/>
        <end position="279"/>
    </location>
</feature>
<dbReference type="InterPro" id="IPR029058">
    <property type="entry name" value="AB_hydrolase_fold"/>
</dbReference>
<dbReference type="GO" id="GO:0047372">
    <property type="term" value="F:monoacylglycerol lipase activity"/>
    <property type="evidence" value="ECO:0007669"/>
    <property type="project" value="UniProtKB-EC"/>
</dbReference>
<keyword evidence="3" id="KW-1185">Reference proteome</keyword>
<organism evidence="2 3">
    <name type="scientific">Marinobacterium lacunae</name>
    <dbReference type="NCBI Taxonomy" id="1232683"/>
    <lineage>
        <taxon>Bacteria</taxon>
        <taxon>Pseudomonadati</taxon>
        <taxon>Pseudomonadota</taxon>
        <taxon>Gammaproteobacteria</taxon>
        <taxon>Oceanospirillales</taxon>
        <taxon>Oceanospirillaceae</taxon>
        <taxon>Marinobacterium</taxon>
    </lineage>
</organism>
<comment type="caution">
    <text evidence="2">The sequence shown here is derived from an EMBL/GenBank/DDBJ whole genome shotgun (WGS) entry which is preliminary data.</text>
</comment>
<dbReference type="PATRIC" id="fig|1232683.4.peg.2333"/>
<dbReference type="EMBL" id="JMQN01000036">
    <property type="protein sequence ID" value="KEA63595.1"/>
    <property type="molecule type" value="Genomic_DNA"/>
</dbReference>
<dbReference type="Gene3D" id="3.40.50.1820">
    <property type="entry name" value="alpha/beta hydrolase"/>
    <property type="match status" value="1"/>
</dbReference>
<keyword evidence="2" id="KW-0378">Hydrolase</keyword>
<dbReference type="EC" id="3.1.1.23" evidence="2"/>
<dbReference type="STRING" id="1232683.ADIMK_2374"/>
<proteinExistence type="predicted"/>
<dbReference type="AlphaFoldDB" id="A0A081FYJ0"/>
<dbReference type="InterPro" id="IPR050266">
    <property type="entry name" value="AB_hydrolase_sf"/>
</dbReference>
<dbReference type="PANTHER" id="PTHR43798">
    <property type="entry name" value="MONOACYLGLYCEROL LIPASE"/>
    <property type="match status" value="1"/>
</dbReference>
<dbReference type="Proteomes" id="UP000028252">
    <property type="component" value="Unassembled WGS sequence"/>
</dbReference>
<dbReference type="RefSeq" id="WP_051692897.1">
    <property type="nucleotide sequence ID" value="NZ_JMQN01000036.1"/>
</dbReference>
<accession>A0A081FYJ0</accession>
<name>A0A081FYJ0_9GAMM</name>
<dbReference type="InterPro" id="IPR022742">
    <property type="entry name" value="Hydrolase_4"/>
</dbReference>
<dbReference type="eggNOG" id="ENOG5033QG9">
    <property type="taxonomic scope" value="Bacteria"/>
</dbReference>